<dbReference type="NCBIfam" id="NF006550">
    <property type="entry name" value="PRK09047.1"/>
    <property type="match status" value="1"/>
</dbReference>
<keyword evidence="2" id="KW-0805">Transcription regulation</keyword>
<dbReference type="Gene3D" id="1.10.1740.10">
    <property type="match status" value="1"/>
</dbReference>
<dbReference type="AlphaFoldDB" id="A0A3B0ZET2"/>
<dbReference type="CDD" id="cd06171">
    <property type="entry name" value="Sigma70_r4"/>
    <property type="match status" value="1"/>
</dbReference>
<evidence type="ECO:0000259" key="6">
    <source>
        <dbReference type="Pfam" id="PF08281"/>
    </source>
</evidence>
<comment type="similarity">
    <text evidence="1">Belongs to the sigma-70 factor family. ECF subfamily.</text>
</comment>
<dbReference type="SUPFAM" id="SSF88946">
    <property type="entry name" value="Sigma2 domain of RNA polymerase sigma factors"/>
    <property type="match status" value="1"/>
</dbReference>
<proteinExistence type="inferred from homology"/>
<organism evidence="7">
    <name type="scientific">hydrothermal vent metagenome</name>
    <dbReference type="NCBI Taxonomy" id="652676"/>
    <lineage>
        <taxon>unclassified sequences</taxon>
        <taxon>metagenomes</taxon>
        <taxon>ecological metagenomes</taxon>
    </lineage>
</organism>
<dbReference type="GO" id="GO:0006352">
    <property type="term" value="P:DNA-templated transcription initiation"/>
    <property type="evidence" value="ECO:0007669"/>
    <property type="project" value="InterPro"/>
</dbReference>
<dbReference type="InterPro" id="IPR014284">
    <property type="entry name" value="RNA_pol_sigma-70_dom"/>
</dbReference>
<gene>
    <name evidence="7" type="ORF">MNBD_GAMMA18-1210</name>
</gene>
<evidence type="ECO:0000256" key="1">
    <source>
        <dbReference type="ARBA" id="ARBA00010641"/>
    </source>
</evidence>
<dbReference type="EMBL" id="UOFP01000187">
    <property type="protein sequence ID" value="VAW87540.1"/>
    <property type="molecule type" value="Genomic_DNA"/>
</dbReference>
<evidence type="ECO:0000256" key="2">
    <source>
        <dbReference type="ARBA" id="ARBA00023015"/>
    </source>
</evidence>
<dbReference type="GO" id="GO:0000428">
    <property type="term" value="C:DNA-directed RNA polymerase complex"/>
    <property type="evidence" value="ECO:0007669"/>
    <property type="project" value="UniProtKB-KW"/>
</dbReference>
<dbReference type="PANTHER" id="PTHR43133">
    <property type="entry name" value="RNA POLYMERASE ECF-TYPE SIGMA FACTO"/>
    <property type="match status" value="1"/>
</dbReference>
<dbReference type="InterPro" id="IPR013325">
    <property type="entry name" value="RNA_pol_sigma_r2"/>
</dbReference>
<dbReference type="InterPro" id="IPR007627">
    <property type="entry name" value="RNA_pol_sigma70_r2"/>
</dbReference>
<evidence type="ECO:0000256" key="3">
    <source>
        <dbReference type="ARBA" id="ARBA00023082"/>
    </source>
</evidence>
<keyword evidence="3" id="KW-0731">Sigma factor</keyword>
<evidence type="ECO:0000313" key="7">
    <source>
        <dbReference type="EMBL" id="VAW87540.1"/>
    </source>
</evidence>
<protein>
    <submittedName>
        <fullName evidence="7">DNA-directed RNA polymerase specialized sigma subunit, sigma24-like</fullName>
    </submittedName>
</protein>
<dbReference type="InterPro" id="IPR013249">
    <property type="entry name" value="RNA_pol_sigma70_r4_t2"/>
</dbReference>
<name>A0A3B0ZET2_9ZZZZ</name>
<dbReference type="SUPFAM" id="SSF88659">
    <property type="entry name" value="Sigma3 and sigma4 domains of RNA polymerase sigma factors"/>
    <property type="match status" value="1"/>
</dbReference>
<dbReference type="Pfam" id="PF04542">
    <property type="entry name" value="Sigma70_r2"/>
    <property type="match status" value="1"/>
</dbReference>
<dbReference type="InterPro" id="IPR036388">
    <property type="entry name" value="WH-like_DNA-bd_sf"/>
</dbReference>
<dbReference type="Gene3D" id="1.10.10.10">
    <property type="entry name" value="Winged helix-like DNA-binding domain superfamily/Winged helix DNA-binding domain"/>
    <property type="match status" value="1"/>
</dbReference>
<keyword evidence="4" id="KW-0804">Transcription</keyword>
<dbReference type="PANTHER" id="PTHR43133:SF64">
    <property type="entry name" value="ECF SIGMA FACTOR"/>
    <property type="match status" value="1"/>
</dbReference>
<accession>A0A3B0ZET2</accession>
<feature type="domain" description="RNA polymerase sigma factor 70 region 4 type 2" evidence="6">
    <location>
        <begin position="110"/>
        <end position="162"/>
    </location>
</feature>
<dbReference type="Pfam" id="PF08281">
    <property type="entry name" value="Sigma70_r4_2"/>
    <property type="match status" value="1"/>
</dbReference>
<feature type="domain" description="RNA polymerase sigma-70 region 2" evidence="5">
    <location>
        <begin position="1"/>
        <end position="70"/>
    </location>
</feature>
<reference evidence="7" key="1">
    <citation type="submission" date="2018-06" db="EMBL/GenBank/DDBJ databases">
        <authorList>
            <person name="Zhirakovskaya E."/>
        </authorList>
    </citation>
    <scope>NUCLEOTIDE SEQUENCE</scope>
</reference>
<dbReference type="NCBIfam" id="TIGR02937">
    <property type="entry name" value="sigma70-ECF"/>
    <property type="match status" value="1"/>
</dbReference>
<dbReference type="GO" id="GO:0003677">
    <property type="term" value="F:DNA binding"/>
    <property type="evidence" value="ECO:0007669"/>
    <property type="project" value="InterPro"/>
</dbReference>
<keyword evidence="7" id="KW-0240">DNA-directed RNA polymerase</keyword>
<dbReference type="InterPro" id="IPR013324">
    <property type="entry name" value="RNA_pol_sigma_r3/r4-like"/>
</dbReference>
<sequence>MIEQFLARVERRAYRMAFIASGSREDALDIVQDAMIKLVQKYAERDEAEWGPLFHRIMQSHIRDWYRRNKIRNGLRSLLHWGDEGDPLDNLPSAKSWGPDDQLQADGAMEQLDTAIHALPLRQQQAFLLRCWEGLDTAETAAAMGCSSGSVKTHYSRALTTLRHRLEGQQL</sequence>
<dbReference type="InterPro" id="IPR039425">
    <property type="entry name" value="RNA_pol_sigma-70-like"/>
</dbReference>
<evidence type="ECO:0000256" key="4">
    <source>
        <dbReference type="ARBA" id="ARBA00023163"/>
    </source>
</evidence>
<evidence type="ECO:0000259" key="5">
    <source>
        <dbReference type="Pfam" id="PF04542"/>
    </source>
</evidence>
<dbReference type="GO" id="GO:0016987">
    <property type="term" value="F:sigma factor activity"/>
    <property type="evidence" value="ECO:0007669"/>
    <property type="project" value="UniProtKB-KW"/>
</dbReference>